<dbReference type="CDD" id="cd22909">
    <property type="entry name" value="HFD_archaea_histone-like"/>
    <property type="match status" value="1"/>
</dbReference>
<dbReference type="Pfam" id="PF00808">
    <property type="entry name" value="CBFD_NFYB_HMF"/>
    <property type="match status" value="1"/>
</dbReference>
<reference evidence="6" key="2">
    <citation type="journal article" date="2014" name="ISME J.">
        <title>Microbial stratification in low pH oxic and suboxic macroscopic growths along an acid mine drainage.</title>
        <authorList>
            <person name="Mendez-Garcia C."/>
            <person name="Mesa V."/>
            <person name="Sprenger R.R."/>
            <person name="Richter M."/>
            <person name="Diez M.S."/>
            <person name="Solano J."/>
            <person name="Bargiela R."/>
            <person name="Golyshina O.V."/>
            <person name="Manteca A."/>
            <person name="Ramos J.L."/>
            <person name="Gallego J.R."/>
            <person name="Llorente I."/>
            <person name="Martins Dos Santos V.A."/>
            <person name="Jensen O.N."/>
            <person name="Pelaez A.I."/>
            <person name="Sanchez J."/>
            <person name="Ferrer M."/>
        </authorList>
    </citation>
    <scope>NUCLEOTIDE SEQUENCE</scope>
</reference>
<protein>
    <submittedName>
        <fullName evidence="6">Transcription factor CBF/NF-Y/histone domain protein</fullName>
    </submittedName>
</protein>
<dbReference type="AlphaFoldDB" id="T1ATG2"/>
<accession>T1ATG2</accession>
<dbReference type="PANTHER" id="PTHR47828">
    <property type="entry name" value="ARCHAEAL HISTONE A"/>
    <property type="match status" value="1"/>
</dbReference>
<dbReference type="InterPro" id="IPR050947">
    <property type="entry name" value="Archaeal_histone_HMF"/>
</dbReference>
<dbReference type="InterPro" id="IPR003958">
    <property type="entry name" value="CBFA_NFYB_domain"/>
</dbReference>
<dbReference type="SUPFAM" id="SSF47113">
    <property type="entry name" value="Histone-fold"/>
    <property type="match status" value="1"/>
</dbReference>
<dbReference type="GO" id="GO:0003677">
    <property type="term" value="F:DNA binding"/>
    <property type="evidence" value="ECO:0007669"/>
    <property type="project" value="UniProtKB-KW"/>
</dbReference>
<dbReference type="PANTHER" id="PTHR47828:SF1">
    <property type="entry name" value="ARCHAEAL HISTONE A"/>
    <property type="match status" value="1"/>
</dbReference>
<dbReference type="InterPro" id="IPR009072">
    <property type="entry name" value="Histone-fold"/>
</dbReference>
<proteinExistence type="inferred from homology"/>
<reference evidence="6" key="1">
    <citation type="submission" date="2013-08" db="EMBL/GenBank/DDBJ databases">
        <authorList>
            <person name="Mendez C."/>
            <person name="Richter M."/>
            <person name="Ferrer M."/>
            <person name="Sanchez J."/>
        </authorList>
    </citation>
    <scope>NUCLEOTIDE SEQUENCE</scope>
</reference>
<evidence type="ECO:0000256" key="2">
    <source>
        <dbReference type="ARBA" id="ARBA00008264"/>
    </source>
</evidence>
<dbReference type="Gene3D" id="1.10.20.10">
    <property type="entry name" value="Histone, subunit A"/>
    <property type="match status" value="1"/>
</dbReference>
<comment type="subcellular location">
    <subcellularLocation>
        <location evidence="1">Cytoplasm</location>
    </subcellularLocation>
</comment>
<evidence type="ECO:0000313" key="6">
    <source>
        <dbReference type="EMBL" id="EQD63866.1"/>
    </source>
</evidence>
<dbReference type="NCBIfam" id="NF043032">
    <property type="entry name" value="archaea_histone"/>
    <property type="match status" value="1"/>
</dbReference>
<keyword evidence="3" id="KW-0963">Cytoplasm</keyword>
<organism evidence="6">
    <name type="scientific">mine drainage metagenome</name>
    <dbReference type="NCBI Taxonomy" id="410659"/>
    <lineage>
        <taxon>unclassified sequences</taxon>
        <taxon>metagenomes</taxon>
        <taxon>ecological metagenomes</taxon>
    </lineage>
</organism>
<evidence type="ECO:0000256" key="3">
    <source>
        <dbReference type="ARBA" id="ARBA00022490"/>
    </source>
</evidence>
<comment type="similarity">
    <text evidence="2">Belongs to the archaeal histone HMF family.</text>
</comment>
<evidence type="ECO:0000256" key="4">
    <source>
        <dbReference type="ARBA" id="ARBA00023125"/>
    </source>
</evidence>
<name>T1ATG2_9ZZZZ</name>
<sequence length="69" mass="7798">MRDIMYISESAVEKMLKDAGASRVSRGAKQEFKKYLEKTAFDIAQKAVKLAQHAKRKTVDDSDIRLAIP</sequence>
<keyword evidence="4" id="KW-0238">DNA-binding</keyword>
<dbReference type="EMBL" id="AUZZ01001596">
    <property type="protein sequence ID" value="EQD63866.1"/>
    <property type="molecule type" value="Genomic_DNA"/>
</dbReference>
<feature type="domain" description="Transcription factor CBF/NF-Y/archaeal histone" evidence="5">
    <location>
        <begin position="10"/>
        <end position="68"/>
    </location>
</feature>
<comment type="caution">
    <text evidence="6">The sequence shown here is derived from an EMBL/GenBank/DDBJ whole genome shotgun (WGS) entry which is preliminary data.</text>
</comment>
<dbReference type="InterPro" id="IPR050004">
    <property type="entry name" value="HmfB-like"/>
</dbReference>
<dbReference type="GO" id="GO:0046982">
    <property type="term" value="F:protein heterodimerization activity"/>
    <property type="evidence" value="ECO:0007669"/>
    <property type="project" value="InterPro"/>
</dbReference>
<evidence type="ECO:0000256" key="1">
    <source>
        <dbReference type="ARBA" id="ARBA00004496"/>
    </source>
</evidence>
<evidence type="ECO:0000259" key="5">
    <source>
        <dbReference type="Pfam" id="PF00808"/>
    </source>
</evidence>
<gene>
    <name evidence="6" type="ORF">B2A_02316</name>
</gene>
<dbReference type="GO" id="GO:0005737">
    <property type="term" value="C:cytoplasm"/>
    <property type="evidence" value="ECO:0007669"/>
    <property type="project" value="UniProtKB-SubCell"/>
</dbReference>